<sequence>MYFFQRIFYWIVLTVVFISKEEKMFNTVTPFVFGVDVFFWIEGKL</sequence>
<dbReference type="EMBL" id="GGEC01056477">
    <property type="protein sequence ID" value="MBX36961.1"/>
    <property type="molecule type" value="Transcribed_RNA"/>
</dbReference>
<accession>A0A2P2N3B0</accession>
<proteinExistence type="predicted"/>
<name>A0A2P2N3B0_RHIMU</name>
<evidence type="ECO:0000313" key="1">
    <source>
        <dbReference type="EMBL" id="MBX36961.1"/>
    </source>
</evidence>
<protein>
    <submittedName>
        <fullName evidence="1">Uncharacterized protein</fullName>
    </submittedName>
</protein>
<dbReference type="AlphaFoldDB" id="A0A2P2N3B0"/>
<organism evidence="1">
    <name type="scientific">Rhizophora mucronata</name>
    <name type="common">Asiatic mangrove</name>
    <dbReference type="NCBI Taxonomy" id="61149"/>
    <lineage>
        <taxon>Eukaryota</taxon>
        <taxon>Viridiplantae</taxon>
        <taxon>Streptophyta</taxon>
        <taxon>Embryophyta</taxon>
        <taxon>Tracheophyta</taxon>
        <taxon>Spermatophyta</taxon>
        <taxon>Magnoliopsida</taxon>
        <taxon>eudicotyledons</taxon>
        <taxon>Gunneridae</taxon>
        <taxon>Pentapetalae</taxon>
        <taxon>rosids</taxon>
        <taxon>fabids</taxon>
        <taxon>Malpighiales</taxon>
        <taxon>Rhizophoraceae</taxon>
        <taxon>Rhizophora</taxon>
    </lineage>
</organism>
<reference evidence="1" key="1">
    <citation type="submission" date="2018-02" db="EMBL/GenBank/DDBJ databases">
        <title>Rhizophora mucronata_Transcriptome.</title>
        <authorList>
            <person name="Meera S.P."/>
            <person name="Sreeshan A."/>
            <person name="Augustine A."/>
        </authorList>
    </citation>
    <scope>NUCLEOTIDE SEQUENCE</scope>
    <source>
        <tissue evidence="1">Leaf</tissue>
    </source>
</reference>